<accession>A0A0A9FYN8</accession>
<proteinExistence type="predicted"/>
<dbReference type="EMBL" id="GBRH01179951">
    <property type="protein sequence ID" value="JAE17945.1"/>
    <property type="molecule type" value="Transcribed_RNA"/>
</dbReference>
<protein>
    <submittedName>
        <fullName evidence="2">Uncharacterized protein</fullName>
    </submittedName>
</protein>
<reference evidence="2" key="1">
    <citation type="submission" date="2014-09" db="EMBL/GenBank/DDBJ databases">
        <authorList>
            <person name="Magalhaes I.L.F."/>
            <person name="Oliveira U."/>
            <person name="Santos F.R."/>
            <person name="Vidigal T.H.D.A."/>
            <person name="Brescovit A.D."/>
            <person name="Santos A.J."/>
        </authorList>
    </citation>
    <scope>NUCLEOTIDE SEQUENCE</scope>
    <source>
        <tissue evidence="2">Shoot tissue taken approximately 20 cm above the soil surface</tissue>
    </source>
</reference>
<dbReference type="AlphaFoldDB" id="A0A0A9FYN8"/>
<sequence>MLVSWPLALFLRLLSLHMCHTIATRVLLANYIERSKGAHDT</sequence>
<feature type="signal peptide" evidence="1">
    <location>
        <begin position="1"/>
        <end position="21"/>
    </location>
</feature>
<evidence type="ECO:0000256" key="1">
    <source>
        <dbReference type="SAM" id="SignalP"/>
    </source>
</evidence>
<feature type="chain" id="PRO_5002064846" evidence="1">
    <location>
        <begin position="22"/>
        <end position="41"/>
    </location>
</feature>
<name>A0A0A9FYN8_ARUDO</name>
<evidence type="ECO:0000313" key="2">
    <source>
        <dbReference type="EMBL" id="JAE17945.1"/>
    </source>
</evidence>
<organism evidence="2">
    <name type="scientific">Arundo donax</name>
    <name type="common">Giant reed</name>
    <name type="synonym">Donax arundinaceus</name>
    <dbReference type="NCBI Taxonomy" id="35708"/>
    <lineage>
        <taxon>Eukaryota</taxon>
        <taxon>Viridiplantae</taxon>
        <taxon>Streptophyta</taxon>
        <taxon>Embryophyta</taxon>
        <taxon>Tracheophyta</taxon>
        <taxon>Spermatophyta</taxon>
        <taxon>Magnoliopsida</taxon>
        <taxon>Liliopsida</taxon>
        <taxon>Poales</taxon>
        <taxon>Poaceae</taxon>
        <taxon>PACMAD clade</taxon>
        <taxon>Arundinoideae</taxon>
        <taxon>Arundineae</taxon>
        <taxon>Arundo</taxon>
    </lineage>
</organism>
<reference evidence="2" key="2">
    <citation type="journal article" date="2015" name="Data Brief">
        <title>Shoot transcriptome of the giant reed, Arundo donax.</title>
        <authorList>
            <person name="Barrero R.A."/>
            <person name="Guerrero F.D."/>
            <person name="Moolhuijzen P."/>
            <person name="Goolsby J.A."/>
            <person name="Tidwell J."/>
            <person name="Bellgard S.E."/>
            <person name="Bellgard M.I."/>
        </authorList>
    </citation>
    <scope>NUCLEOTIDE SEQUENCE</scope>
    <source>
        <tissue evidence="2">Shoot tissue taken approximately 20 cm above the soil surface</tissue>
    </source>
</reference>
<keyword evidence="1" id="KW-0732">Signal</keyword>